<gene>
    <name evidence="2" type="ORF">ACJMK2_010239</name>
</gene>
<evidence type="ECO:0000313" key="2">
    <source>
        <dbReference type="EMBL" id="KAL3860071.1"/>
    </source>
</evidence>
<comment type="caution">
    <text evidence="2">The sequence shown here is derived from an EMBL/GenBank/DDBJ whole genome shotgun (WGS) entry which is preliminary data.</text>
</comment>
<protein>
    <recommendedName>
        <fullName evidence="4">Zinc finger PHD-type domain-containing protein</fullName>
    </recommendedName>
</protein>
<dbReference type="InterPro" id="IPR011011">
    <property type="entry name" value="Znf_FYVE_PHD"/>
</dbReference>
<dbReference type="Proteomes" id="UP001634394">
    <property type="component" value="Unassembled WGS sequence"/>
</dbReference>
<evidence type="ECO:0008006" key="4">
    <source>
        <dbReference type="Google" id="ProtNLM"/>
    </source>
</evidence>
<dbReference type="EMBL" id="JBJQND010000012">
    <property type="protein sequence ID" value="KAL3860071.1"/>
    <property type="molecule type" value="Genomic_DNA"/>
</dbReference>
<feature type="region of interest" description="Disordered" evidence="1">
    <location>
        <begin position="142"/>
        <end position="176"/>
    </location>
</feature>
<feature type="compositionally biased region" description="Polar residues" evidence="1">
    <location>
        <begin position="165"/>
        <end position="176"/>
    </location>
</feature>
<proteinExistence type="predicted"/>
<evidence type="ECO:0000256" key="1">
    <source>
        <dbReference type="SAM" id="MobiDB-lite"/>
    </source>
</evidence>
<dbReference type="CDD" id="cd15517">
    <property type="entry name" value="PHD_TCF19_like"/>
    <property type="match status" value="1"/>
</dbReference>
<feature type="compositionally biased region" description="Basic and acidic residues" evidence="1">
    <location>
        <begin position="142"/>
        <end position="152"/>
    </location>
</feature>
<evidence type="ECO:0000313" key="3">
    <source>
        <dbReference type="Proteomes" id="UP001634394"/>
    </source>
</evidence>
<organism evidence="2 3">
    <name type="scientific">Sinanodonta woodiana</name>
    <name type="common">Chinese pond mussel</name>
    <name type="synonym">Anodonta woodiana</name>
    <dbReference type="NCBI Taxonomy" id="1069815"/>
    <lineage>
        <taxon>Eukaryota</taxon>
        <taxon>Metazoa</taxon>
        <taxon>Spiralia</taxon>
        <taxon>Lophotrochozoa</taxon>
        <taxon>Mollusca</taxon>
        <taxon>Bivalvia</taxon>
        <taxon>Autobranchia</taxon>
        <taxon>Heteroconchia</taxon>
        <taxon>Palaeoheterodonta</taxon>
        <taxon>Unionida</taxon>
        <taxon>Unionoidea</taxon>
        <taxon>Unionidae</taxon>
        <taxon>Unioninae</taxon>
        <taxon>Sinanodonta</taxon>
    </lineage>
</organism>
<name>A0ABD3VG65_SINWO</name>
<dbReference type="AlphaFoldDB" id="A0ABD3VG65"/>
<reference evidence="2 3" key="1">
    <citation type="submission" date="2024-11" db="EMBL/GenBank/DDBJ databases">
        <title>Chromosome-level genome assembly of the freshwater bivalve Anodonta woodiana.</title>
        <authorList>
            <person name="Chen X."/>
        </authorList>
    </citation>
    <scope>NUCLEOTIDE SEQUENCE [LARGE SCALE GENOMIC DNA]</scope>
    <source>
        <strain evidence="2">MN2024</strain>
        <tissue evidence="2">Gills</tissue>
    </source>
</reference>
<sequence length="251" mass="29558">MLDTLIQYESDLMETSEDSVSMTEIQRKQIIRSGLCCVSDKAFHFFQELDKVIRKLETVEKVNLYGKSFYDFITSRVLLNETLNQQWSHIFNTEDDEYFAVHVHKLKEEIVSKYLLMSSAQFRREFKQKVKAWKEEAHRKKIQMRRDSKVKSSSEAQVSSSSKQNQLSKDISDYSSTSEQQESLHKLVKRKATTKWPCGRCQEDCVVDSVCCDMCDTWHRYECIGLLGDKRELQKEEWTCPDRRFSGDVIK</sequence>
<accession>A0ABD3VG65</accession>
<keyword evidence="3" id="KW-1185">Reference proteome</keyword>
<dbReference type="SUPFAM" id="SSF57903">
    <property type="entry name" value="FYVE/PHD zinc finger"/>
    <property type="match status" value="1"/>
</dbReference>
<feature type="compositionally biased region" description="Low complexity" evidence="1">
    <location>
        <begin position="153"/>
        <end position="164"/>
    </location>
</feature>